<evidence type="ECO:0000313" key="4">
    <source>
        <dbReference type="Proteomes" id="UP001530400"/>
    </source>
</evidence>
<name>A0ABD3QT24_9STRA</name>
<organism evidence="3 4">
    <name type="scientific">Cyclotella atomus</name>
    <dbReference type="NCBI Taxonomy" id="382360"/>
    <lineage>
        <taxon>Eukaryota</taxon>
        <taxon>Sar</taxon>
        <taxon>Stramenopiles</taxon>
        <taxon>Ochrophyta</taxon>
        <taxon>Bacillariophyta</taxon>
        <taxon>Coscinodiscophyceae</taxon>
        <taxon>Thalassiosirophycidae</taxon>
        <taxon>Stephanodiscales</taxon>
        <taxon>Stephanodiscaceae</taxon>
        <taxon>Cyclotella</taxon>
    </lineage>
</organism>
<dbReference type="Proteomes" id="UP001530400">
    <property type="component" value="Unassembled WGS sequence"/>
</dbReference>
<evidence type="ECO:0000313" key="3">
    <source>
        <dbReference type="EMBL" id="KAL3803041.1"/>
    </source>
</evidence>
<feature type="region of interest" description="Disordered" evidence="1">
    <location>
        <begin position="190"/>
        <end position="221"/>
    </location>
</feature>
<reference evidence="3 4" key="1">
    <citation type="submission" date="2024-10" db="EMBL/GenBank/DDBJ databases">
        <title>Updated reference genomes for cyclostephanoid diatoms.</title>
        <authorList>
            <person name="Roberts W.R."/>
            <person name="Alverson A.J."/>
        </authorList>
    </citation>
    <scope>NUCLEOTIDE SEQUENCE [LARGE SCALE GENOMIC DNA]</scope>
    <source>
        <strain evidence="3 4">AJA010-31</strain>
    </source>
</reference>
<dbReference type="EMBL" id="JALLPJ020000081">
    <property type="protein sequence ID" value="KAL3803041.1"/>
    <property type="molecule type" value="Genomic_DNA"/>
</dbReference>
<feature type="signal peptide" evidence="2">
    <location>
        <begin position="1"/>
        <end position="20"/>
    </location>
</feature>
<protein>
    <submittedName>
        <fullName evidence="3">Uncharacterized protein</fullName>
    </submittedName>
</protein>
<proteinExistence type="predicted"/>
<feature type="chain" id="PRO_5044774202" evidence="2">
    <location>
        <begin position="21"/>
        <end position="715"/>
    </location>
</feature>
<feature type="compositionally biased region" description="Polar residues" evidence="1">
    <location>
        <begin position="119"/>
        <end position="131"/>
    </location>
</feature>
<feature type="compositionally biased region" description="Polar residues" evidence="1">
    <location>
        <begin position="199"/>
        <end position="221"/>
    </location>
</feature>
<comment type="caution">
    <text evidence="3">The sequence shown here is derived from an EMBL/GenBank/DDBJ whole genome shotgun (WGS) entry which is preliminary data.</text>
</comment>
<sequence>MMHPHICLFAVFLYLAQSLARTQIAFVLRPRHSGDARTSHPSRALLQINTYHRPVRYSRSYSIEELRAARDDLGSSIDVELREIHNTAPDIAAPKAKRKSGSKRVGERVQASKGVLSKLDNSSDGLSNRTRVNLKHLATPKPASSTLKGSEVSYKDRLARAAENILAERAAEEMAQPASKSKRLSLASISTAKARGKRQSSTPWSFSDNKGDNNKPTNTQSTDLLTLMDKINQKILKNNWSRATKPIQVNENNLYGGPNVHAQHATDSIQSLLAYNHFKGEWSDRNATTYHVAICFGKPLINDMVTVEYATRIRTLVKLLKEDDEQQQQPFTPKLICFTGGAITEGNTLSDASAGYIYFRHLLASQNMTLHPTTQIWLDTKSSNERESMERIASELWRHHIKLWLSERPLVERMNQHYGVGWKILERKVDIHFTLVSTEYHLCNLNDVHHRSPLKSFLQPLVSLRGLAGSDRWENYEELEVMDPNYSTSVHVKKGSGKDTTSSSVVNSAEQQRNTFGGIENSVDTSWSFQYGTYPFLHGEDEAIVFLGQCYLLGEELTPLLVNMKGVVEQTEFFQRDNYYLLSSIRRSLVSLVESLYTEKGQSIRLGVINHFERQGRNRFTKEDVKIIVVLESALLNLGRCIDLVKPAGLLVSSVPATTWSRALDALQKCMNRIQTVCDPDQPLEPTEWGKLSDYEEQVIDLSPSRILSRVDGDE</sequence>
<gene>
    <name evidence="3" type="ORF">ACHAWO_003840</name>
</gene>
<keyword evidence="4" id="KW-1185">Reference proteome</keyword>
<evidence type="ECO:0000256" key="2">
    <source>
        <dbReference type="SAM" id="SignalP"/>
    </source>
</evidence>
<keyword evidence="2" id="KW-0732">Signal</keyword>
<accession>A0ABD3QT24</accession>
<feature type="region of interest" description="Disordered" evidence="1">
    <location>
        <begin position="90"/>
        <end position="150"/>
    </location>
</feature>
<dbReference type="AlphaFoldDB" id="A0ABD3QT24"/>
<evidence type="ECO:0000256" key="1">
    <source>
        <dbReference type="SAM" id="MobiDB-lite"/>
    </source>
</evidence>